<dbReference type="Proteomes" id="UP000178129">
    <property type="component" value="Unassembled WGS sequence"/>
</dbReference>
<organism evidence="1 2">
    <name type="scientific">Rhynchosporium graminicola</name>
    <dbReference type="NCBI Taxonomy" id="2792576"/>
    <lineage>
        <taxon>Eukaryota</taxon>
        <taxon>Fungi</taxon>
        <taxon>Dikarya</taxon>
        <taxon>Ascomycota</taxon>
        <taxon>Pezizomycotina</taxon>
        <taxon>Leotiomycetes</taxon>
        <taxon>Helotiales</taxon>
        <taxon>Ploettnerulaceae</taxon>
        <taxon>Rhynchosporium</taxon>
    </lineage>
</organism>
<dbReference type="AlphaFoldDB" id="A0A1E1LP29"/>
<evidence type="ECO:0000313" key="2">
    <source>
        <dbReference type="Proteomes" id="UP000178129"/>
    </source>
</evidence>
<reference evidence="2" key="1">
    <citation type="submission" date="2016-03" db="EMBL/GenBank/DDBJ databases">
        <authorList>
            <person name="Ploux O."/>
        </authorList>
    </citation>
    <scope>NUCLEOTIDE SEQUENCE [LARGE SCALE GENOMIC DNA]</scope>
    <source>
        <strain evidence="2">UK7</strain>
    </source>
</reference>
<accession>A0A1E1LP29</accession>
<proteinExistence type="predicted"/>
<protein>
    <submittedName>
        <fullName evidence="1">Uncharacterized protein</fullName>
    </submittedName>
</protein>
<keyword evidence="2" id="KW-1185">Reference proteome</keyword>
<evidence type="ECO:0000313" key="1">
    <source>
        <dbReference type="EMBL" id="CZT12226.1"/>
    </source>
</evidence>
<dbReference type="EMBL" id="FJUW01000070">
    <property type="protein sequence ID" value="CZT12226.1"/>
    <property type="molecule type" value="Genomic_DNA"/>
</dbReference>
<sequence length="133" mass="14371">MVAVGKTKFPVPLFKDCKYGDPGAVIPMSSSPAPAKAKSASADYNRFVDSTGATLNSESMKKLLTFFGKAVSFQLLIQQTICTITDKGMNNRIYTIDDGDGRVDGQDMLDKGREVTVGSYSLSAGRRGAWMEM</sequence>
<gene>
    <name evidence="1" type="ORF">RCO7_10458</name>
</gene>
<dbReference type="InParanoid" id="A0A1E1LP29"/>
<comment type="caution">
    <text evidence="1">The sequence shown here is derived from an EMBL/GenBank/DDBJ whole genome shotgun (WGS) entry which is preliminary data.</text>
</comment>
<name>A0A1E1LP29_9HELO</name>